<evidence type="ECO:0000259" key="1">
    <source>
        <dbReference type="Pfam" id="PF01370"/>
    </source>
</evidence>
<dbReference type="SUPFAM" id="SSF51735">
    <property type="entry name" value="NAD(P)-binding Rossmann-fold domains"/>
    <property type="match status" value="1"/>
</dbReference>
<evidence type="ECO:0000313" key="3">
    <source>
        <dbReference type="Proteomes" id="UP000824205"/>
    </source>
</evidence>
<organism evidence="2 3">
    <name type="scientific">Candidatus Eubacterium faecipullorum</name>
    <dbReference type="NCBI Taxonomy" id="2838571"/>
    <lineage>
        <taxon>Bacteria</taxon>
        <taxon>Bacillati</taxon>
        <taxon>Bacillota</taxon>
        <taxon>Clostridia</taxon>
        <taxon>Eubacteriales</taxon>
        <taxon>Eubacteriaceae</taxon>
        <taxon>Eubacterium</taxon>
    </lineage>
</organism>
<dbReference type="Pfam" id="PF01370">
    <property type="entry name" value="Epimerase"/>
    <property type="match status" value="1"/>
</dbReference>
<protein>
    <submittedName>
        <fullName evidence="2">NAD(P)-dependent oxidoreductase</fullName>
    </submittedName>
</protein>
<name>A0A9D1RFW5_9FIRM</name>
<proteinExistence type="predicted"/>
<reference evidence="2" key="2">
    <citation type="submission" date="2021-04" db="EMBL/GenBank/DDBJ databases">
        <authorList>
            <person name="Gilroy R."/>
        </authorList>
    </citation>
    <scope>NUCLEOTIDE SEQUENCE</scope>
    <source>
        <strain evidence="2">421</strain>
    </source>
</reference>
<comment type="caution">
    <text evidence="2">The sequence shown here is derived from an EMBL/GenBank/DDBJ whole genome shotgun (WGS) entry which is preliminary data.</text>
</comment>
<sequence>MKVLMIGGTGLLGSAAAQIFVDRGNEIKTLALPPLPEGAPLPKEMEIVFQDANKLSDDEMIEMMKGYDMFVFATGVDERVEFPAPVYDYYYKYNIAPLERYLPLAKKAGMKGAVVCGSYFAWLAKERPDMKLTEKHPYIKSRIEQEKVCEKYSAPDFQVGVLELPYIFGTQPGRKPVWVILIEQLQRFEKMPFTMYPAGGTAMLTVRQVGEAMVGAAEQAYEAASKGEGKFRAYGISCYNYTWRKFLKIVYRAMDGIPDRKIVDCPKWAFQAFGLVMRKDYAKRNVDSGIDPVGLAEIMGMNLFIPLDDCKELGCTPDDIEKAIFDSIKLSKDSFEGKAKLVEMKGE</sequence>
<dbReference type="EMBL" id="DXGE01000033">
    <property type="protein sequence ID" value="HIW86348.1"/>
    <property type="molecule type" value="Genomic_DNA"/>
</dbReference>
<gene>
    <name evidence="2" type="ORF">IAA48_07630</name>
</gene>
<accession>A0A9D1RFW5</accession>
<dbReference type="GO" id="GO:0004029">
    <property type="term" value="F:aldehyde dehydrogenase (NAD+) activity"/>
    <property type="evidence" value="ECO:0007669"/>
    <property type="project" value="TreeGrafter"/>
</dbReference>
<dbReference type="Proteomes" id="UP000824205">
    <property type="component" value="Unassembled WGS sequence"/>
</dbReference>
<dbReference type="InterPro" id="IPR051783">
    <property type="entry name" value="NAD(P)-dependent_oxidoreduct"/>
</dbReference>
<dbReference type="Gene3D" id="3.40.50.720">
    <property type="entry name" value="NAD(P)-binding Rossmann-like Domain"/>
    <property type="match status" value="1"/>
</dbReference>
<feature type="domain" description="NAD-dependent epimerase/dehydratase" evidence="1">
    <location>
        <begin position="3"/>
        <end position="197"/>
    </location>
</feature>
<reference evidence="2" key="1">
    <citation type="journal article" date="2021" name="PeerJ">
        <title>Extensive microbial diversity within the chicken gut microbiome revealed by metagenomics and culture.</title>
        <authorList>
            <person name="Gilroy R."/>
            <person name="Ravi A."/>
            <person name="Getino M."/>
            <person name="Pursley I."/>
            <person name="Horton D.L."/>
            <person name="Alikhan N.F."/>
            <person name="Baker D."/>
            <person name="Gharbi K."/>
            <person name="Hall N."/>
            <person name="Watson M."/>
            <person name="Adriaenssens E.M."/>
            <person name="Foster-Nyarko E."/>
            <person name="Jarju S."/>
            <person name="Secka A."/>
            <person name="Antonio M."/>
            <person name="Oren A."/>
            <person name="Chaudhuri R.R."/>
            <person name="La Ragione R."/>
            <person name="Hildebrand F."/>
            <person name="Pallen M.J."/>
        </authorList>
    </citation>
    <scope>NUCLEOTIDE SEQUENCE</scope>
    <source>
        <strain evidence="2">421</strain>
    </source>
</reference>
<dbReference type="PANTHER" id="PTHR48079">
    <property type="entry name" value="PROTEIN YEEZ"/>
    <property type="match status" value="1"/>
</dbReference>
<dbReference type="InterPro" id="IPR001509">
    <property type="entry name" value="Epimerase_deHydtase"/>
</dbReference>
<dbReference type="GO" id="GO:0005737">
    <property type="term" value="C:cytoplasm"/>
    <property type="evidence" value="ECO:0007669"/>
    <property type="project" value="TreeGrafter"/>
</dbReference>
<dbReference type="PANTHER" id="PTHR48079:SF6">
    <property type="entry name" value="NAD(P)-BINDING DOMAIN-CONTAINING PROTEIN-RELATED"/>
    <property type="match status" value="1"/>
</dbReference>
<dbReference type="InterPro" id="IPR036291">
    <property type="entry name" value="NAD(P)-bd_dom_sf"/>
</dbReference>
<evidence type="ECO:0000313" key="2">
    <source>
        <dbReference type="EMBL" id="HIW86348.1"/>
    </source>
</evidence>
<dbReference type="AlphaFoldDB" id="A0A9D1RFW5"/>